<dbReference type="Proteomes" id="UP000509367">
    <property type="component" value="Chromosome"/>
</dbReference>
<protein>
    <recommendedName>
        <fullName evidence="4">Glycosyltransferase</fullName>
    </recommendedName>
</protein>
<name>A0A6N1VDM6_9HYPH</name>
<dbReference type="Gene3D" id="3.40.50.11660">
    <property type="entry name" value="Glycosyl transferase family 10, C-terminal domain"/>
    <property type="match status" value="1"/>
</dbReference>
<dbReference type="EMBL" id="CP054836">
    <property type="protein sequence ID" value="QKV18818.1"/>
    <property type="molecule type" value="Genomic_DNA"/>
</dbReference>
<dbReference type="KEGG" id="orm:HTY61_10325"/>
<feature type="region of interest" description="Disordered" evidence="1">
    <location>
        <begin position="361"/>
        <end position="385"/>
    </location>
</feature>
<dbReference type="SUPFAM" id="SSF53756">
    <property type="entry name" value="UDP-Glycosyltransferase/glycogen phosphorylase"/>
    <property type="match status" value="1"/>
</dbReference>
<keyword evidence="3" id="KW-1185">Reference proteome</keyword>
<evidence type="ECO:0008006" key="4">
    <source>
        <dbReference type="Google" id="ProtNLM"/>
    </source>
</evidence>
<dbReference type="InterPro" id="IPR038577">
    <property type="entry name" value="GT10-like_C_sf"/>
</dbReference>
<organism evidence="2 3">
    <name type="scientific">Oricola thermophila</name>
    <dbReference type="NCBI Taxonomy" id="2742145"/>
    <lineage>
        <taxon>Bacteria</taxon>
        <taxon>Pseudomonadati</taxon>
        <taxon>Pseudomonadota</taxon>
        <taxon>Alphaproteobacteria</taxon>
        <taxon>Hyphomicrobiales</taxon>
        <taxon>Ahrensiaceae</taxon>
        <taxon>Oricola</taxon>
    </lineage>
</organism>
<accession>A0A6N1VDM6</accession>
<dbReference type="AlphaFoldDB" id="A0A6N1VDM6"/>
<evidence type="ECO:0000313" key="3">
    <source>
        <dbReference type="Proteomes" id="UP000509367"/>
    </source>
</evidence>
<dbReference type="RefSeq" id="WP_175276711.1">
    <property type="nucleotide sequence ID" value="NZ_CP054836.1"/>
</dbReference>
<evidence type="ECO:0000256" key="1">
    <source>
        <dbReference type="SAM" id="MobiDB-lite"/>
    </source>
</evidence>
<sequence length="385" mass="43831">MTQSTDTRPIRAHVFTDADPRMFLKQAPGMSDTVDGVTFSFGIDVAEDADVLILHTRASFSVPTRLPRERTAFIAGEPDHIHRYNPAYLNQFGLVLTTSSEPIDTEVLRENFCLKWYAGINYDEEPEFPGLLGHDYFSSLRPPAKTGERISIVTSRKAHTPFHKKRLQFIEFLKERIPDRIDLFGEGHRYVGDKREALEPYKYHLALENSDDDFGWTEKLSDPLLCWAFPFYSGCGNVAAELPAGCHMPLDLDDFDAALARMVYAMESDHYARAQEDIAEARRRILGHYNAMSMLARVSRRAYEAAPDARPASRERLIYAERAFPPGDGHRGSRGQAMARRAILAVYPRFDLLLARQKKARDVRHQRRNRLRHAKTAGKPAPKQA</sequence>
<feature type="compositionally biased region" description="Basic residues" evidence="1">
    <location>
        <begin position="361"/>
        <end position="376"/>
    </location>
</feature>
<reference evidence="2 3" key="1">
    <citation type="submission" date="2020-06" db="EMBL/GenBank/DDBJ databases">
        <title>Oricola thermophila sp. nov. isolated from a tidal sediments.</title>
        <authorList>
            <person name="Kwon K.K."/>
            <person name="Yang S.-H."/>
            <person name="Park M.-J."/>
        </authorList>
    </citation>
    <scope>NUCLEOTIDE SEQUENCE [LARGE SCALE GENOMIC DNA]</scope>
    <source>
        <strain evidence="2 3">MEBiC13590</strain>
    </source>
</reference>
<gene>
    <name evidence="2" type="ORF">HTY61_10325</name>
</gene>
<proteinExistence type="predicted"/>
<evidence type="ECO:0000313" key="2">
    <source>
        <dbReference type="EMBL" id="QKV18818.1"/>
    </source>
</evidence>